<dbReference type="Pfam" id="PF00067">
    <property type="entry name" value="p450"/>
    <property type="match status" value="1"/>
</dbReference>
<evidence type="ECO:0000256" key="4">
    <source>
        <dbReference type="RuleBase" id="RU000461"/>
    </source>
</evidence>
<dbReference type="Proteomes" id="UP000245124">
    <property type="component" value="Unassembled WGS sequence"/>
</dbReference>
<dbReference type="PROSITE" id="PS00086">
    <property type="entry name" value="CYTOCHROME_P450"/>
    <property type="match status" value="1"/>
</dbReference>
<dbReference type="SUPFAM" id="SSF48264">
    <property type="entry name" value="Cytochrome P450"/>
    <property type="match status" value="1"/>
</dbReference>
<evidence type="ECO:0000313" key="6">
    <source>
        <dbReference type="Proteomes" id="UP000245124"/>
    </source>
</evidence>
<evidence type="ECO:0000313" key="5">
    <source>
        <dbReference type="EMBL" id="GBG16552.1"/>
    </source>
</evidence>
<feature type="binding site" description="axial binding residue" evidence="3">
    <location>
        <position position="394"/>
    </location>
    <ligand>
        <name>heme</name>
        <dbReference type="ChEBI" id="CHEBI:30413"/>
    </ligand>
    <ligandPart>
        <name>Fe</name>
        <dbReference type="ChEBI" id="CHEBI:18248"/>
    </ligandPart>
</feature>
<keyword evidence="3 4" id="KW-0349">Heme</keyword>
<dbReference type="GO" id="GO:0020037">
    <property type="term" value="F:heme binding"/>
    <property type="evidence" value="ECO:0007669"/>
    <property type="project" value="InterPro"/>
</dbReference>
<dbReference type="PRINTS" id="PR00463">
    <property type="entry name" value="EP450I"/>
</dbReference>
<dbReference type="InterPro" id="IPR001128">
    <property type="entry name" value="Cyt_P450"/>
</dbReference>
<dbReference type="InterPro" id="IPR050121">
    <property type="entry name" value="Cytochrome_P450_monoxygenase"/>
</dbReference>
<comment type="caution">
    <text evidence="5">The sequence shown here is derived from an EMBL/GenBank/DDBJ whole genome shotgun (WGS) entry which is preliminary data.</text>
</comment>
<dbReference type="InterPro" id="IPR036396">
    <property type="entry name" value="Cyt_P450_sf"/>
</dbReference>
<evidence type="ECO:0000256" key="1">
    <source>
        <dbReference type="ARBA" id="ARBA00001971"/>
    </source>
</evidence>
<dbReference type="AlphaFoldDB" id="A0A2R5FDT0"/>
<comment type="similarity">
    <text evidence="2 4">Belongs to the cytochrome P450 family.</text>
</comment>
<comment type="cofactor">
    <cofactor evidence="1 3">
        <name>heme</name>
        <dbReference type="ChEBI" id="CHEBI:30413"/>
    </cofactor>
</comment>
<reference evidence="5 6" key="1">
    <citation type="submission" date="2017-06" db="EMBL/GenBank/DDBJ databases">
        <title>Genome sequencing of cyanobaciteial culture collection at National Institute for Environmental Studies (NIES).</title>
        <authorList>
            <person name="Hirose Y."/>
            <person name="Shimura Y."/>
            <person name="Fujisawa T."/>
            <person name="Nakamura Y."/>
            <person name="Kawachi M."/>
        </authorList>
    </citation>
    <scope>NUCLEOTIDE SEQUENCE [LARGE SCALE GENOMIC DNA]</scope>
    <source>
        <strain evidence="5 6">NIES-4072</strain>
    </source>
</reference>
<dbReference type="RefSeq" id="WP_109006906.1">
    <property type="nucleotide sequence ID" value="NZ_BDUD01000001.1"/>
</dbReference>
<dbReference type="PRINTS" id="PR00385">
    <property type="entry name" value="P450"/>
</dbReference>
<dbReference type="PANTHER" id="PTHR24305">
    <property type="entry name" value="CYTOCHROME P450"/>
    <property type="match status" value="1"/>
</dbReference>
<gene>
    <name evidence="5" type="ORF">NIES4072_01980</name>
</gene>
<dbReference type="EMBL" id="BDUD01000001">
    <property type="protein sequence ID" value="GBG16552.1"/>
    <property type="molecule type" value="Genomic_DNA"/>
</dbReference>
<dbReference type="Gene3D" id="1.10.630.10">
    <property type="entry name" value="Cytochrome P450"/>
    <property type="match status" value="1"/>
</dbReference>
<keyword evidence="4" id="KW-0560">Oxidoreductase</keyword>
<dbReference type="InterPro" id="IPR002401">
    <property type="entry name" value="Cyt_P450_E_grp-I"/>
</dbReference>
<accession>A0A2R5FDT0</accession>
<sequence length="458" mass="52126">MKVLDKLRTPALLQTLQLIAKPTKTLENCAANYGDIFTMRVMGLKSPPIVFFSDPQAISDCFAIPAQKLDFKKATHVFKPLFGENSIVFQEARSHQQQRQLLLPAFHGDNLKSYGQVICQITEEVTQNWTSGTDICVHSLMSDITLEIILKVVFGITHGARYQELKEKLSSLLEDVTKPWYSSLFFFPLLQKDLGAWSPWGIFLKRREQIDKLIYAEIYERRSQNNAARTDILSMLMSARDVNGQQMTDEELRDQLVSLLLLGYETTSGVLAWIFYLIHSHPKVRHRLMQELNTLADLTNPEAITELPYLTAVCQETLRIHPIALICTPRMVKDSVEIMGHKFTSETVLVPCIYLAHRRANTYPEPEQFSPERFLNQKFSPYEYLPFGGGYRGCIGAAFSMYELKLVTAIILSHFELSLTDKRPVHPVRRGITIVPSGGVKMVVTKKAKLKKQTILST</sequence>
<keyword evidence="6" id="KW-1185">Reference proteome</keyword>
<keyword evidence="3 4" id="KW-0408">Iron</keyword>
<dbReference type="GO" id="GO:0005506">
    <property type="term" value="F:iron ion binding"/>
    <property type="evidence" value="ECO:0007669"/>
    <property type="project" value="InterPro"/>
</dbReference>
<dbReference type="CDD" id="cd11053">
    <property type="entry name" value="CYP110-like"/>
    <property type="match status" value="1"/>
</dbReference>
<keyword evidence="3 4" id="KW-0479">Metal-binding</keyword>
<dbReference type="PANTHER" id="PTHR24305:SF166">
    <property type="entry name" value="CYTOCHROME P450 12A4, MITOCHONDRIAL-RELATED"/>
    <property type="match status" value="1"/>
</dbReference>
<dbReference type="GO" id="GO:0004497">
    <property type="term" value="F:monooxygenase activity"/>
    <property type="evidence" value="ECO:0007669"/>
    <property type="project" value="UniProtKB-KW"/>
</dbReference>
<evidence type="ECO:0000256" key="3">
    <source>
        <dbReference type="PIRSR" id="PIRSR602401-1"/>
    </source>
</evidence>
<keyword evidence="4" id="KW-0503">Monooxygenase</keyword>
<evidence type="ECO:0000256" key="2">
    <source>
        <dbReference type="ARBA" id="ARBA00010617"/>
    </source>
</evidence>
<dbReference type="InterPro" id="IPR017972">
    <property type="entry name" value="Cyt_P450_CS"/>
</dbReference>
<organism evidence="5 6">
    <name type="scientific">Nostoc commune NIES-4072</name>
    <dbReference type="NCBI Taxonomy" id="2005467"/>
    <lineage>
        <taxon>Bacteria</taxon>
        <taxon>Bacillati</taxon>
        <taxon>Cyanobacteriota</taxon>
        <taxon>Cyanophyceae</taxon>
        <taxon>Nostocales</taxon>
        <taxon>Nostocaceae</taxon>
        <taxon>Nostoc</taxon>
    </lineage>
</organism>
<proteinExistence type="inferred from homology"/>
<name>A0A2R5FDT0_NOSCO</name>
<dbReference type="OrthoDB" id="446280at2"/>
<protein>
    <submittedName>
        <fullName evidence="5">Cytochrome P450</fullName>
    </submittedName>
</protein>
<dbReference type="GO" id="GO:0016705">
    <property type="term" value="F:oxidoreductase activity, acting on paired donors, with incorporation or reduction of molecular oxygen"/>
    <property type="evidence" value="ECO:0007669"/>
    <property type="project" value="InterPro"/>
</dbReference>